<dbReference type="AlphaFoldDB" id="A0AA37V6Y9"/>
<proteinExistence type="predicted"/>
<sequence>MAAGPRFAEPEVEALDRAKILGVRSGTVHKHTGVWVVVVERRVFVRSWNDKPTGWHRALRAEPRGSIVLGGKDGREIPVLARPVRSARLRSAVTAAYARKYHTPASQQWVRGFAEPEREATTLELIPAE</sequence>
<organism evidence="1 2">
    <name type="scientific">Roseisolibacter agri</name>
    <dbReference type="NCBI Taxonomy" id="2014610"/>
    <lineage>
        <taxon>Bacteria</taxon>
        <taxon>Pseudomonadati</taxon>
        <taxon>Gemmatimonadota</taxon>
        <taxon>Gemmatimonadia</taxon>
        <taxon>Gemmatimonadales</taxon>
        <taxon>Gemmatimonadaceae</taxon>
        <taxon>Roseisolibacter</taxon>
    </lineage>
</organism>
<evidence type="ECO:0000313" key="2">
    <source>
        <dbReference type="Proteomes" id="UP001161325"/>
    </source>
</evidence>
<dbReference type="Proteomes" id="UP001161325">
    <property type="component" value="Unassembled WGS sequence"/>
</dbReference>
<protein>
    <recommendedName>
        <fullName evidence="3">DUF2255 family protein</fullName>
    </recommendedName>
</protein>
<dbReference type="RefSeq" id="WP_284350394.1">
    <property type="nucleotide sequence ID" value="NZ_BRXS01000003.1"/>
</dbReference>
<dbReference type="EMBL" id="BRXS01000003">
    <property type="protein sequence ID" value="GLC25931.1"/>
    <property type="molecule type" value="Genomic_DNA"/>
</dbReference>
<evidence type="ECO:0008006" key="3">
    <source>
        <dbReference type="Google" id="ProtNLM"/>
    </source>
</evidence>
<reference evidence="1" key="1">
    <citation type="submission" date="2022-08" db="EMBL/GenBank/DDBJ databases">
        <title>Draft genome sequencing of Roseisolibacter agri AW1220.</title>
        <authorList>
            <person name="Tobiishi Y."/>
            <person name="Tonouchi A."/>
        </authorList>
    </citation>
    <scope>NUCLEOTIDE SEQUENCE</scope>
    <source>
        <strain evidence="1">AW1220</strain>
    </source>
</reference>
<comment type="caution">
    <text evidence="1">The sequence shown here is derived from an EMBL/GenBank/DDBJ whole genome shotgun (WGS) entry which is preliminary data.</text>
</comment>
<dbReference type="Pfam" id="PF10012">
    <property type="entry name" value="DUF2255"/>
    <property type="match status" value="1"/>
</dbReference>
<evidence type="ECO:0000313" key="1">
    <source>
        <dbReference type="EMBL" id="GLC25931.1"/>
    </source>
</evidence>
<accession>A0AA37V6Y9</accession>
<keyword evidence="2" id="KW-1185">Reference proteome</keyword>
<dbReference type="InterPro" id="IPR016888">
    <property type="entry name" value="UCP028498"/>
</dbReference>
<gene>
    <name evidence="1" type="ORF">rosag_24440</name>
</gene>
<name>A0AA37V6Y9_9BACT</name>